<evidence type="ECO:0000313" key="3">
    <source>
        <dbReference type="Proteomes" id="UP001172102"/>
    </source>
</evidence>
<keyword evidence="1" id="KW-1133">Transmembrane helix</keyword>
<feature type="transmembrane region" description="Helical" evidence="1">
    <location>
        <begin position="20"/>
        <end position="39"/>
    </location>
</feature>
<dbReference type="PANTHER" id="PTHR36124:SF1">
    <property type="entry name" value="ER-BOUND OXYGENASE MPAB_MPAB'_RUBBER OXYGENASE CATALYTIC DOMAIN-CONTAINING PROTEIN"/>
    <property type="match status" value="1"/>
</dbReference>
<protein>
    <submittedName>
        <fullName evidence="2">Uncharacterized protein</fullName>
    </submittedName>
</protein>
<name>A0AA40B1R8_9PEZI</name>
<evidence type="ECO:0000256" key="1">
    <source>
        <dbReference type="SAM" id="Phobius"/>
    </source>
</evidence>
<accession>A0AA40B1R8</accession>
<reference evidence="2" key="1">
    <citation type="submission" date="2023-06" db="EMBL/GenBank/DDBJ databases">
        <title>Genome-scale phylogeny and comparative genomics of the fungal order Sordariales.</title>
        <authorList>
            <consortium name="Lawrence Berkeley National Laboratory"/>
            <person name="Hensen N."/>
            <person name="Bonometti L."/>
            <person name="Westerberg I."/>
            <person name="Brannstrom I.O."/>
            <person name="Guillou S."/>
            <person name="Cros-Aarteil S."/>
            <person name="Calhoun S."/>
            <person name="Haridas S."/>
            <person name="Kuo A."/>
            <person name="Mondo S."/>
            <person name="Pangilinan J."/>
            <person name="Riley R."/>
            <person name="Labutti K."/>
            <person name="Andreopoulos B."/>
            <person name="Lipzen A."/>
            <person name="Chen C."/>
            <person name="Yanf M."/>
            <person name="Daum C."/>
            <person name="Ng V."/>
            <person name="Clum A."/>
            <person name="Steindorff A."/>
            <person name="Ohm R."/>
            <person name="Martin F."/>
            <person name="Silar P."/>
            <person name="Natvig D."/>
            <person name="Lalanne C."/>
            <person name="Gautier V."/>
            <person name="Ament-Velasquez S.L."/>
            <person name="Kruys A."/>
            <person name="Hutchinson M.I."/>
            <person name="Powell A.J."/>
            <person name="Barry K."/>
            <person name="Miller A.N."/>
            <person name="Grigoriev I.V."/>
            <person name="Debuchy R."/>
            <person name="Gladieux P."/>
            <person name="Thoren M.H."/>
            <person name="Johannesson H."/>
        </authorList>
    </citation>
    <scope>NUCLEOTIDE SEQUENCE</scope>
    <source>
        <strain evidence="2">SMH4607-1</strain>
    </source>
</reference>
<dbReference type="Proteomes" id="UP001172102">
    <property type="component" value="Unassembled WGS sequence"/>
</dbReference>
<dbReference type="AlphaFoldDB" id="A0AA40B1R8"/>
<evidence type="ECO:0000313" key="2">
    <source>
        <dbReference type="EMBL" id="KAK0726046.1"/>
    </source>
</evidence>
<proteinExistence type="predicted"/>
<keyword evidence="1" id="KW-0472">Membrane</keyword>
<dbReference type="PANTHER" id="PTHR36124">
    <property type="match status" value="1"/>
</dbReference>
<dbReference type="InterPro" id="IPR046366">
    <property type="entry name" value="MPAB"/>
</dbReference>
<gene>
    <name evidence="2" type="ORF">B0H67DRAFT_145982</name>
</gene>
<comment type="caution">
    <text evidence="2">The sequence shown here is derived from an EMBL/GenBank/DDBJ whole genome shotgun (WGS) entry which is preliminary data.</text>
</comment>
<dbReference type="GO" id="GO:0016491">
    <property type="term" value="F:oxidoreductase activity"/>
    <property type="evidence" value="ECO:0007669"/>
    <property type="project" value="InterPro"/>
</dbReference>
<keyword evidence="3" id="KW-1185">Reference proteome</keyword>
<organism evidence="2 3">
    <name type="scientific">Lasiosphaeris hirsuta</name>
    <dbReference type="NCBI Taxonomy" id="260670"/>
    <lineage>
        <taxon>Eukaryota</taxon>
        <taxon>Fungi</taxon>
        <taxon>Dikarya</taxon>
        <taxon>Ascomycota</taxon>
        <taxon>Pezizomycotina</taxon>
        <taxon>Sordariomycetes</taxon>
        <taxon>Sordariomycetidae</taxon>
        <taxon>Sordariales</taxon>
        <taxon>Lasiosphaeriaceae</taxon>
        <taxon>Lasiosphaeris</taxon>
    </lineage>
</organism>
<dbReference type="EMBL" id="JAUKUA010000002">
    <property type="protein sequence ID" value="KAK0726046.1"/>
    <property type="molecule type" value="Genomic_DNA"/>
</dbReference>
<sequence>MLSVMAVAAADGYGSGLAAWPYVASVLAAYVLLCALLRYGQKRAIEAKFHFPTRASLANMSLMQTYEIQKWLGELEFPATFSTSILFALFKVRARVPFLIPQHSETDQGGYIELWYPLHLTASCDNWSDCQSSDHSNW</sequence>
<keyword evidence="1" id="KW-0812">Transmembrane</keyword>